<protein>
    <submittedName>
        <fullName evidence="2">Hemopexin repeat-containing protein</fullName>
    </submittedName>
</protein>
<reference evidence="2 3" key="1">
    <citation type="submission" date="2022-10" db="EMBL/GenBank/DDBJ databases">
        <title>The complete genomes of actinobacterial strains from the NBC collection.</title>
        <authorList>
            <person name="Joergensen T.S."/>
            <person name="Alvarez Arevalo M."/>
            <person name="Sterndorff E.B."/>
            <person name="Faurdal D."/>
            <person name="Vuksanovic O."/>
            <person name="Mourched A.-S."/>
            <person name="Charusanti P."/>
            <person name="Shaw S."/>
            <person name="Blin K."/>
            <person name="Weber T."/>
        </authorList>
    </citation>
    <scope>NUCLEOTIDE SEQUENCE [LARGE SCALE GENOMIC DNA]</scope>
    <source>
        <strain evidence="2 3">NBC_01247</strain>
    </source>
</reference>
<proteinExistence type="predicted"/>
<dbReference type="InterPro" id="IPR053344">
    <property type="entry name" value="cAMP-inducible_BP74-like"/>
</dbReference>
<dbReference type="RefSeq" id="WP_329611609.1">
    <property type="nucleotide sequence ID" value="NZ_CP108482.1"/>
</dbReference>
<dbReference type="InterPro" id="IPR056422">
    <property type="entry name" value="BP74_N"/>
</dbReference>
<dbReference type="InterPro" id="IPR036375">
    <property type="entry name" value="Hemopexin-like_dom_sf"/>
</dbReference>
<dbReference type="InterPro" id="IPR018487">
    <property type="entry name" value="Hemopexin-like_repeat"/>
</dbReference>
<gene>
    <name evidence="2" type="ORF">OG469_38940</name>
</gene>
<evidence type="ECO:0000313" key="2">
    <source>
        <dbReference type="EMBL" id="WUS60951.1"/>
    </source>
</evidence>
<feature type="domain" description="BP74 N-terminal" evidence="1">
    <location>
        <begin position="3"/>
        <end position="114"/>
    </location>
</feature>
<keyword evidence="3" id="KW-1185">Reference proteome</keyword>
<dbReference type="EMBL" id="CP108482">
    <property type="protein sequence ID" value="WUS60951.1"/>
    <property type="molecule type" value="Genomic_DNA"/>
</dbReference>
<dbReference type="Gene3D" id="2.110.10.10">
    <property type="entry name" value="Hemopexin-like domain"/>
    <property type="match status" value="2"/>
</dbReference>
<dbReference type="Pfam" id="PF00045">
    <property type="entry name" value="Hemopexin"/>
    <property type="match status" value="1"/>
</dbReference>
<accession>A0ABZ1WJ71</accession>
<dbReference type="PROSITE" id="PS51642">
    <property type="entry name" value="HEMOPEXIN_2"/>
    <property type="match status" value="3"/>
</dbReference>
<organism evidence="2 3">
    <name type="scientific">Kitasatospora herbaricolor</name>
    <dbReference type="NCBI Taxonomy" id="68217"/>
    <lineage>
        <taxon>Bacteria</taxon>
        <taxon>Bacillati</taxon>
        <taxon>Actinomycetota</taxon>
        <taxon>Actinomycetes</taxon>
        <taxon>Kitasatosporales</taxon>
        <taxon>Streptomycetaceae</taxon>
        <taxon>Kitasatospora</taxon>
    </lineage>
</organism>
<evidence type="ECO:0000259" key="1">
    <source>
        <dbReference type="Pfam" id="PF23621"/>
    </source>
</evidence>
<sequence length="335" mass="36190">MAEAYFAFTCRPAPDEFIFKLTDDAKIEEARKILRGEEQETIHVVGRIIKRAVPYNPGWSYHLDPATVSFFAMAIEVCDANPKYVEDHLDEACGAFLPGCVWCPWSSTLTREVDGATAATTTSTAPAALQTKSLSSGWPGLKGTAFASGIDAVCGVPDNATDLYLFRGDQYLRYKVGEEKIASGPKSLADGWSGLKGTAFASGIDAASLAPDNTTDVYLFKGDQYLRYRTSDEKITSGPKSLADGWSGLKGTAFASGISAACSVPGEPTSLYLFKDDQYLLYRTRDEQITSGPKTLASVWGVDSVFAKGVDDACRVPGGTGDLYFFKGDQYVRVR</sequence>
<dbReference type="PANTHER" id="PTHR35883">
    <property type="entry name" value="CYCLIC AMP-INDUCIBLE PROTEIN BP74-RELATED"/>
    <property type="match status" value="1"/>
</dbReference>
<dbReference type="SMART" id="SM00120">
    <property type="entry name" value="HX"/>
    <property type="match status" value="3"/>
</dbReference>
<dbReference type="Proteomes" id="UP001432014">
    <property type="component" value="Chromosome"/>
</dbReference>
<dbReference type="SUPFAM" id="SSF50923">
    <property type="entry name" value="Hemopexin-like domain"/>
    <property type="match status" value="2"/>
</dbReference>
<dbReference type="Pfam" id="PF23621">
    <property type="entry name" value="BP74_N"/>
    <property type="match status" value="1"/>
</dbReference>
<evidence type="ECO:0000313" key="3">
    <source>
        <dbReference type="Proteomes" id="UP001432014"/>
    </source>
</evidence>
<dbReference type="PANTHER" id="PTHR35883:SF1">
    <property type="entry name" value="CALMODULIN-BINDING PROTEIN CAM-BP15-RELATED"/>
    <property type="match status" value="1"/>
</dbReference>
<name>A0ABZ1WJ71_9ACTN</name>